<dbReference type="Proteomes" id="UP000199766">
    <property type="component" value="Unassembled WGS sequence"/>
</dbReference>
<gene>
    <name evidence="1" type="ORF">SAMN02982919_01653</name>
</gene>
<proteinExistence type="predicted"/>
<dbReference type="STRING" id="180197.SAMN02982919_01653"/>
<evidence type="ECO:0000313" key="2">
    <source>
        <dbReference type="Proteomes" id="UP000199766"/>
    </source>
</evidence>
<dbReference type="AlphaFoldDB" id="A0A1H9KSY4"/>
<keyword evidence="2" id="KW-1185">Reference proteome</keyword>
<organism evidence="1 2">
    <name type="scientific">Giesbergeria anulus</name>
    <dbReference type="NCBI Taxonomy" id="180197"/>
    <lineage>
        <taxon>Bacteria</taxon>
        <taxon>Pseudomonadati</taxon>
        <taxon>Pseudomonadota</taxon>
        <taxon>Betaproteobacteria</taxon>
        <taxon>Burkholderiales</taxon>
        <taxon>Comamonadaceae</taxon>
        <taxon>Giesbergeria</taxon>
    </lineage>
</organism>
<sequence length="75" mass="8320">MPRLLVQSIATGRFLVPALEFPYSPEWVISLRETGGGVLSDYEVACALVEEYSEIDDICIIVDLDKIGTVNDYPI</sequence>
<reference evidence="1 2" key="1">
    <citation type="submission" date="2016-10" db="EMBL/GenBank/DDBJ databases">
        <authorList>
            <person name="de Groot N.N."/>
        </authorList>
    </citation>
    <scope>NUCLEOTIDE SEQUENCE [LARGE SCALE GENOMIC DNA]</scope>
    <source>
        <strain evidence="1 2">ATCC 35958</strain>
    </source>
</reference>
<accession>A0A1H9KSY4</accession>
<dbReference type="RefSeq" id="WP_091455629.1">
    <property type="nucleotide sequence ID" value="NZ_FOGD01000003.1"/>
</dbReference>
<dbReference type="OrthoDB" id="8819444at2"/>
<protein>
    <submittedName>
        <fullName evidence="1">Uncharacterized protein</fullName>
    </submittedName>
</protein>
<name>A0A1H9KSY4_9BURK</name>
<dbReference type="EMBL" id="FOGD01000003">
    <property type="protein sequence ID" value="SER02304.1"/>
    <property type="molecule type" value="Genomic_DNA"/>
</dbReference>
<evidence type="ECO:0000313" key="1">
    <source>
        <dbReference type="EMBL" id="SER02304.1"/>
    </source>
</evidence>